<evidence type="ECO:0000259" key="1">
    <source>
        <dbReference type="Pfam" id="PF00551"/>
    </source>
</evidence>
<dbReference type="Pfam" id="PF00551">
    <property type="entry name" value="Formyl_trans_N"/>
    <property type="match status" value="1"/>
</dbReference>
<evidence type="ECO:0000313" key="3">
    <source>
        <dbReference type="Proteomes" id="UP000272942"/>
    </source>
</evidence>
<reference evidence="4" key="1">
    <citation type="submission" date="2016-06" db="UniProtKB">
        <authorList>
            <consortium name="WormBaseParasite"/>
        </authorList>
    </citation>
    <scope>IDENTIFICATION</scope>
</reference>
<accession>A0A183AMA8</accession>
<dbReference type="SUPFAM" id="SSF53328">
    <property type="entry name" value="Formyltransferase"/>
    <property type="match status" value="1"/>
</dbReference>
<dbReference type="AlphaFoldDB" id="A0A183AMA8"/>
<reference evidence="2 3" key="2">
    <citation type="submission" date="2018-11" db="EMBL/GenBank/DDBJ databases">
        <authorList>
            <consortium name="Pathogen Informatics"/>
        </authorList>
    </citation>
    <scope>NUCLEOTIDE SEQUENCE [LARGE SCALE GENOMIC DNA]</scope>
    <source>
        <strain evidence="2 3">Egypt</strain>
    </source>
</reference>
<dbReference type="WBParaSite" id="ECPE_0000811501-mRNA-1">
    <property type="protein sequence ID" value="ECPE_0000811501-mRNA-1"/>
    <property type="gene ID" value="ECPE_0000811501"/>
</dbReference>
<organism evidence="4">
    <name type="scientific">Echinostoma caproni</name>
    <dbReference type="NCBI Taxonomy" id="27848"/>
    <lineage>
        <taxon>Eukaryota</taxon>
        <taxon>Metazoa</taxon>
        <taxon>Spiralia</taxon>
        <taxon>Lophotrochozoa</taxon>
        <taxon>Platyhelminthes</taxon>
        <taxon>Trematoda</taxon>
        <taxon>Digenea</taxon>
        <taxon>Plagiorchiida</taxon>
        <taxon>Echinostomata</taxon>
        <taxon>Echinostomatoidea</taxon>
        <taxon>Echinostomatidae</taxon>
        <taxon>Echinostoma</taxon>
    </lineage>
</organism>
<evidence type="ECO:0000313" key="4">
    <source>
        <dbReference type="WBParaSite" id="ECPE_0000811501-mRNA-1"/>
    </source>
</evidence>
<protein>
    <submittedName>
        <fullName evidence="4">Formyl_trans_N domain-containing protein</fullName>
    </submittedName>
</protein>
<dbReference type="EMBL" id="UZAN01045509">
    <property type="protein sequence ID" value="VDP82751.1"/>
    <property type="molecule type" value="Genomic_DNA"/>
</dbReference>
<dbReference type="OrthoDB" id="10268103at2759"/>
<dbReference type="InterPro" id="IPR036477">
    <property type="entry name" value="Formyl_transf_N_sf"/>
</dbReference>
<dbReference type="PANTHER" id="PTHR11138:SF5">
    <property type="entry name" value="METHIONYL-TRNA FORMYLTRANSFERASE, MITOCHONDRIAL"/>
    <property type="match status" value="1"/>
</dbReference>
<dbReference type="InterPro" id="IPR002376">
    <property type="entry name" value="Formyl_transf_N"/>
</dbReference>
<dbReference type="PANTHER" id="PTHR11138">
    <property type="entry name" value="METHIONYL-TRNA FORMYLTRANSFERASE"/>
    <property type="match status" value="1"/>
</dbReference>
<name>A0A183AMA8_9TREM</name>
<dbReference type="Gene3D" id="3.40.50.12230">
    <property type="match status" value="1"/>
</dbReference>
<gene>
    <name evidence="2" type="ORF">ECPE_LOCUS8093</name>
</gene>
<feature type="domain" description="Formyl transferase N-terminal" evidence="1">
    <location>
        <begin position="114"/>
        <end position="190"/>
    </location>
</feature>
<dbReference type="GO" id="GO:0004479">
    <property type="term" value="F:methionyl-tRNA formyltransferase activity"/>
    <property type="evidence" value="ECO:0007669"/>
    <property type="project" value="TreeGrafter"/>
</dbReference>
<proteinExistence type="predicted"/>
<keyword evidence="3" id="KW-1185">Reference proteome</keyword>
<evidence type="ECO:0000313" key="2">
    <source>
        <dbReference type="EMBL" id="VDP82751.1"/>
    </source>
</evidence>
<dbReference type="Proteomes" id="UP000272942">
    <property type="component" value="Unassembled WGS sequence"/>
</dbReference>
<dbReference type="GO" id="GO:0005739">
    <property type="term" value="C:mitochondrion"/>
    <property type="evidence" value="ECO:0007669"/>
    <property type="project" value="TreeGrafter"/>
</dbReference>
<sequence length="352" mass="38908">MQFRSVIHRISVRCHSRSQLHLVYFGSDRYSLAHLEALTDQASIFQKYRIQHVVTANDDTPVALYCAQTGLDYSTWPRGSTDCAPVLESRIKEWQCHLDRASASVQRPPGLLGLVISFGRFLPTSLIGTFKSGCINIHPSLLPRWRGPCPLLHTLLAGDEVSGVSVIQLPTDEHSFDSGPILAQHAVKLDTSRPMSPSQLGNFLVPYSIRLMFQILGDSSMVNLSGALSQAVLAKTRRISPTNAPRPTNPMGHIDWENQTATDIVRLWHSLRESAVFLTSFLSVSKSCNSKYDATVRFLGKEPLTVPLDCASETTNTDESQLAGRSNYAHPFAWFTPVPSADSVGYVQRNST</sequence>